<dbReference type="InterPro" id="IPR038766">
    <property type="entry name" value="Membrane_comp_ABC_pdt"/>
</dbReference>
<comment type="subcellular location">
    <subcellularLocation>
        <location evidence="1">Cell membrane</location>
        <topology evidence="1">Multi-pass membrane protein</topology>
    </subcellularLocation>
</comment>
<feature type="region of interest" description="Disordered" evidence="7">
    <location>
        <begin position="335"/>
        <end position="356"/>
    </location>
</feature>
<keyword evidence="4 8" id="KW-1133">Transmembrane helix</keyword>
<feature type="compositionally biased region" description="Polar residues" evidence="7">
    <location>
        <begin position="339"/>
        <end position="356"/>
    </location>
</feature>
<dbReference type="AlphaFoldDB" id="A0A1R1B2Q3"/>
<evidence type="ECO:0000256" key="4">
    <source>
        <dbReference type="ARBA" id="ARBA00022989"/>
    </source>
</evidence>
<feature type="transmembrane region" description="Helical" evidence="8">
    <location>
        <begin position="1029"/>
        <end position="1050"/>
    </location>
</feature>
<feature type="transmembrane region" description="Helical" evidence="8">
    <location>
        <begin position="973"/>
        <end position="995"/>
    </location>
</feature>
<feature type="transmembrane region" description="Helical" evidence="8">
    <location>
        <begin position="619"/>
        <end position="645"/>
    </location>
</feature>
<dbReference type="GO" id="GO:0005886">
    <property type="term" value="C:plasma membrane"/>
    <property type="evidence" value="ECO:0007669"/>
    <property type="project" value="UniProtKB-SubCell"/>
</dbReference>
<evidence type="ECO:0000256" key="1">
    <source>
        <dbReference type="ARBA" id="ARBA00004651"/>
    </source>
</evidence>
<dbReference type="EMBL" id="MRTF01000004">
    <property type="protein sequence ID" value="OME92942.1"/>
    <property type="molecule type" value="Genomic_DNA"/>
</dbReference>
<evidence type="ECO:0000256" key="5">
    <source>
        <dbReference type="ARBA" id="ARBA00023136"/>
    </source>
</evidence>
<feature type="transmembrane region" description="Helical" evidence="8">
    <location>
        <begin position="571"/>
        <end position="591"/>
    </location>
</feature>
<comment type="caution">
    <text evidence="10">The sequence shown here is derived from an EMBL/GenBank/DDBJ whole genome shotgun (WGS) entry which is preliminary data.</text>
</comment>
<keyword evidence="3 8" id="KW-0812">Transmembrane</keyword>
<proteinExistence type="predicted"/>
<name>A0A1R1B2Q3_PAELA</name>
<reference evidence="10 11" key="1">
    <citation type="submission" date="2016-11" db="EMBL/GenBank/DDBJ databases">
        <title>Paenibacillus species isolates.</title>
        <authorList>
            <person name="Beno S.M."/>
        </authorList>
    </citation>
    <scope>NUCLEOTIDE SEQUENCE [LARGE SCALE GENOMIC DNA]</scope>
    <source>
        <strain evidence="10 11">FSL F4-0100</strain>
    </source>
</reference>
<evidence type="ECO:0000256" key="7">
    <source>
        <dbReference type="SAM" id="MobiDB-lite"/>
    </source>
</evidence>
<keyword evidence="6" id="KW-0175">Coiled coil</keyword>
<feature type="transmembrane region" description="Helical" evidence="8">
    <location>
        <begin position="665"/>
        <end position="686"/>
    </location>
</feature>
<sequence length="1105" mass="122287">MMKKRALWTDIFREISRTKARFLSIFAIIMLGVGFFAGIKGTGPDMLDTADHYYNDFKLMDLKVQSTLGLEQSDIEKLKLVAGVDEVQPGYSTDVFLGDSGRIAKVLSYDPGNNLNQYVLTEGRMPEATGEIVIDAGDRGNEFKLGDQITFTNPNQEVNLKKKFDHLTYTVVGRAKSPLLISSMSRGTSGIGKGTADVFAVIPEKDFKLSVYTEAYLTFQDTAESAPYTPEYDEKIKRHKEAVELALETMPQERLTEIRVNGQKKLDEAMDKIEDAKKQLAEAEQKLNDAKVKLNEGEQSYRDGVNKLQTELDQGQAKLDSAAKKLAQGRAELKRNRQQLEQGQSQLKMGQSQLDQQKSELAPKLVQGQQLAKALQQISGLDPEGIPEEQRRELLSASQAADPKLGAATAGFMEGALDGAALQKAVNAFQSGLNEASLQLVNAQQKLHASRAELKEGQAKLREAERQLVQGEASLKQGTEELAAAKQAGEAKLADAKAELIEGQEEYQEGLKKFNEEKVKAEREIADGEKEVAEGQKELDQLELPKVYVMDRSVNPGYTEYSDNADRLSSIATAFPVFFFLIAALVSLTTMTRMVEEQRLQIGTLKALGYSNRDVMKKFLVYSTLASVAASAAGLAIGFTLFPAIIYDAYGALYNLPDVRTRFYLSYSIISIVVAVLCTTMTAYVATRVELRSNASVLMRPRAPKNGSRIWLERVPWVWNRLGFIGKVTARNLFRYKQRMFMTVCGVAGCTALILTGFGLKDSIGDIAPLQYGKIMQHQATVVFQDDNGDSSMLEDYNKRIADTPEITGILNVTQEAMTATAPGVNAQDVSLFVPQSPEEIDSFIVLKSRGQEKKLSLTDDGAIITEKLAKLFDLKIGSTFTVQNSDNDPYEIRVAGITENYAMHYVYMTPLYYEEIFDGTPEVNSQLLTYDNNHDPEWEDQLGETLTASQRVAMVSFTSGVSNAFSDTMDSMNVVVVVLIVSAAALAFVVLYNLTNINVSERIRELSTIKVLGFYDKEVTMYIYRENMILTVLGIIAGSLGGVFLHRFVLLTAEVDAMMFSPAIHGISYGYAALLTLLFSAIVMASMHYKLKRIDMIEALKSVE</sequence>
<dbReference type="Gene3D" id="1.10.287.620">
    <property type="entry name" value="Helix Hairpins"/>
    <property type="match status" value="1"/>
</dbReference>
<dbReference type="STRING" id="1401.BK123_13810"/>
<feature type="domain" description="ABC3 transporter permease C-terminal" evidence="9">
    <location>
        <begin position="979"/>
        <end position="1095"/>
    </location>
</feature>
<dbReference type="Proteomes" id="UP000187074">
    <property type="component" value="Unassembled WGS sequence"/>
</dbReference>
<evidence type="ECO:0000256" key="6">
    <source>
        <dbReference type="SAM" id="Coils"/>
    </source>
</evidence>
<dbReference type="Pfam" id="PF02687">
    <property type="entry name" value="FtsX"/>
    <property type="match status" value="2"/>
</dbReference>
<evidence type="ECO:0000313" key="10">
    <source>
        <dbReference type="EMBL" id="OME92942.1"/>
    </source>
</evidence>
<keyword evidence="5 8" id="KW-0472">Membrane</keyword>
<feature type="transmembrane region" description="Helical" evidence="8">
    <location>
        <begin position="1070"/>
        <end position="1088"/>
    </location>
</feature>
<organism evidence="10 11">
    <name type="scientific">Paenibacillus lautus</name>
    <name type="common">Bacillus lautus</name>
    <dbReference type="NCBI Taxonomy" id="1401"/>
    <lineage>
        <taxon>Bacteria</taxon>
        <taxon>Bacillati</taxon>
        <taxon>Bacillota</taxon>
        <taxon>Bacilli</taxon>
        <taxon>Bacillales</taxon>
        <taxon>Paenibacillaceae</taxon>
        <taxon>Paenibacillus</taxon>
    </lineage>
</organism>
<dbReference type="OrthoDB" id="5137249at2"/>
<evidence type="ECO:0000256" key="2">
    <source>
        <dbReference type="ARBA" id="ARBA00022475"/>
    </source>
</evidence>
<dbReference type="InterPro" id="IPR003838">
    <property type="entry name" value="ABC3_permease_C"/>
</dbReference>
<feature type="coiled-coil region" evidence="6">
    <location>
        <begin position="433"/>
        <end position="538"/>
    </location>
</feature>
<feature type="transmembrane region" description="Helical" evidence="8">
    <location>
        <begin position="20"/>
        <end position="39"/>
    </location>
</feature>
<keyword evidence="2" id="KW-1003">Cell membrane</keyword>
<feature type="domain" description="ABC3 transporter permease C-terminal" evidence="9">
    <location>
        <begin position="574"/>
        <end position="688"/>
    </location>
</feature>
<feature type="transmembrane region" description="Helical" evidence="8">
    <location>
        <begin position="740"/>
        <end position="760"/>
    </location>
</feature>
<dbReference type="PANTHER" id="PTHR30287:SF1">
    <property type="entry name" value="INNER MEMBRANE PROTEIN"/>
    <property type="match status" value="1"/>
</dbReference>
<evidence type="ECO:0000256" key="3">
    <source>
        <dbReference type="ARBA" id="ARBA00022692"/>
    </source>
</evidence>
<evidence type="ECO:0000256" key="8">
    <source>
        <dbReference type="SAM" id="Phobius"/>
    </source>
</evidence>
<accession>A0A1R1B2Q3</accession>
<dbReference type="PANTHER" id="PTHR30287">
    <property type="entry name" value="MEMBRANE COMPONENT OF PREDICTED ABC SUPERFAMILY METABOLITE UPTAKE TRANSPORTER"/>
    <property type="match status" value="1"/>
</dbReference>
<protein>
    <submittedName>
        <fullName evidence="10">ABC transporter permease</fullName>
    </submittedName>
</protein>
<evidence type="ECO:0000259" key="9">
    <source>
        <dbReference type="Pfam" id="PF02687"/>
    </source>
</evidence>
<evidence type="ECO:0000313" key="11">
    <source>
        <dbReference type="Proteomes" id="UP000187074"/>
    </source>
</evidence>
<gene>
    <name evidence="10" type="ORF">BK123_13810</name>
</gene>